<reference evidence="3 4" key="1">
    <citation type="journal article" date="2016" name="Nat. Commun.">
        <title>Thousands of microbial genomes shed light on interconnected biogeochemical processes in an aquifer system.</title>
        <authorList>
            <person name="Anantharaman K."/>
            <person name="Brown C.T."/>
            <person name="Hug L.A."/>
            <person name="Sharon I."/>
            <person name="Castelle C.J."/>
            <person name="Probst A.J."/>
            <person name="Thomas B.C."/>
            <person name="Singh A."/>
            <person name="Wilkins M.J."/>
            <person name="Karaoz U."/>
            <person name="Brodie E.L."/>
            <person name="Williams K.H."/>
            <person name="Hubbard S.S."/>
            <person name="Banfield J.F."/>
        </authorList>
    </citation>
    <scope>NUCLEOTIDE SEQUENCE [LARGE SCALE GENOMIC DNA]</scope>
</reference>
<dbReference type="Proteomes" id="UP000178059">
    <property type="component" value="Unassembled WGS sequence"/>
</dbReference>
<dbReference type="InterPro" id="IPR016047">
    <property type="entry name" value="M23ase_b-sheet_dom"/>
</dbReference>
<dbReference type="CDD" id="cd12797">
    <property type="entry name" value="M23_peptidase"/>
    <property type="match status" value="1"/>
</dbReference>
<dbReference type="STRING" id="1801743.A2824_03720"/>
<gene>
    <name evidence="3" type="ORF">A2824_03720</name>
</gene>
<dbReference type="InterPro" id="IPR050570">
    <property type="entry name" value="Cell_wall_metabolism_enzyme"/>
</dbReference>
<keyword evidence="1" id="KW-0732">Signal</keyword>
<evidence type="ECO:0000313" key="3">
    <source>
        <dbReference type="EMBL" id="OGI69610.1"/>
    </source>
</evidence>
<organism evidence="3 4">
    <name type="scientific">Candidatus Nomurabacteria bacterium RIFCSPHIGHO2_01_FULL_42_16</name>
    <dbReference type="NCBI Taxonomy" id="1801743"/>
    <lineage>
        <taxon>Bacteria</taxon>
        <taxon>Candidatus Nomuraibacteriota</taxon>
    </lineage>
</organism>
<dbReference type="SUPFAM" id="SSF51261">
    <property type="entry name" value="Duplicated hybrid motif"/>
    <property type="match status" value="1"/>
</dbReference>
<evidence type="ECO:0000313" key="4">
    <source>
        <dbReference type="Proteomes" id="UP000178059"/>
    </source>
</evidence>
<dbReference type="AlphaFoldDB" id="A0A1F6VIX7"/>
<dbReference type="InterPro" id="IPR011055">
    <property type="entry name" value="Dup_hybrid_motif"/>
</dbReference>
<dbReference type="PANTHER" id="PTHR21666">
    <property type="entry name" value="PEPTIDASE-RELATED"/>
    <property type="match status" value="1"/>
</dbReference>
<proteinExistence type="predicted"/>
<accession>A0A1F6VIX7</accession>
<comment type="caution">
    <text evidence="3">The sequence shown here is derived from an EMBL/GenBank/DDBJ whole genome shotgun (WGS) entry which is preliminary data.</text>
</comment>
<evidence type="ECO:0000256" key="1">
    <source>
        <dbReference type="ARBA" id="ARBA00022729"/>
    </source>
</evidence>
<dbReference type="EMBL" id="MFTT01000022">
    <property type="protein sequence ID" value="OGI69610.1"/>
    <property type="molecule type" value="Genomic_DNA"/>
</dbReference>
<evidence type="ECO:0000259" key="2">
    <source>
        <dbReference type="Pfam" id="PF01551"/>
    </source>
</evidence>
<dbReference type="Pfam" id="PF01551">
    <property type="entry name" value="Peptidase_M23"/>
    <property type="match status" value="1"/>
</dbReference>
<sequence length="161" mass="18428">MSKHQNKYLLPIDKKYITHWHNKSSPAHKKSLKHSIDFMAPLGTPIHASFDGIVVWLKNNFHKSGGKKLINAGNRIVIKHKNNEYSAYEHNKYKSAKIKVGQKVKKGQVIALVGSTGWTNGENHLHFEVFNNPDKDESEGKTLKVSFQLKNKNRCKGYCYK</sequence>
<dbReference type="PANTHER" id="PTHR21666:SF289">
    <property type="entry name" value="L-ALA--D-GLU ENDOPEPTIDASE"/>
    <property type="match status" value="1"/>
</dbReference>
<dbReference type="Gene3D" id="2.70.70.10">
    <property type="entry name" value="Glucose Permease (Domain IIA)"/>
    <property type="match status" value="1"/>
</dbReference>
<name>A0A1F6VIX7_9BACT</name>
<dbReference type="GO" id="GO:0004222">
    <property type="term" value="F:metalloendopeptidase activity"/>
    <property type="evidence" value="ECO:0007669"/>
    <property type="project" value="TreeGrafter"/>
</dbReference>
<feature type="domain" description="M23ase beta-sheet core" evidence="2">
    <location>
        <begin position="34"/>
        <end position="132"/>
    </location>
</feature>
<protein>
    <recommendedName>
        <fullName evidence="2">M23ase beta-sheet core domain-containing protein</fullName>
    </recommendedName>
</protein>